<dbReference type="AlphaFoldDB" id="A0A663LWM2"/>
<accession>A0A663LWM2</accession>
<dbReference type="Proteomes" id="UP000472269">
    <property type="component" value="Unplaced"/>
</dbReference>
<protein>
    <submittedName>
        <fullName evidence="1">Uncharacterized protein</fullName>
    </submittedName>
</protein>
<organism evidence="1 2">
    <name type="scientific">Athene cunicularia</name>
    <name type="common">Burrowing owl</name>
    <name type="synonym">Speotyto cunicularia</name>
    <dbReference type="NCBI Taxonomy" id="194338"/>
    <lineage>
        <taxon>Eukaryota</taxon>
        <taxon>Metazoa</taxon>
        <taxon>Chordata</taxon>
        <taxon>Craniata</taxon>
        <taxon>Vertebrata</taxon>
        <taxon>Euteleostomi</taxon>
        <taxon>Archelosauria</taxon>
        <taxon>Archosauria</taxon>
        <taxon>Dinosauria</taxon>
        <taxon>Saurischia</taxon>
        <taxon>Theropoda</taxon>
        <taxon>Coelurosauria</taxon>
        <taxon>Aves</taxon>
        <taxon>Neognathae</taxon>
        <taxon>Neoaves</taxon>
        <taxon>Telluraves</taxon>
        <taxon>Strigiformes</taxon>
        <taxon>Strigidae</taxon>
        <taxon>Athene</taxon>
    </lineage>
</organism>
<proteinExistence type="predicted"/>
<sequence length="133" mass="15220">LTCLREAVNRLINLLIASMKMLNIRAVAKTELPKAPSTSARLKPKVLALCHLIRLNLTPNKPMIMEIKLTTDMRMKSWNMLSTEQVSKTTEMNFHFISLVFSTACTFSPWKWSKVGGRFLNMQPVDTEVEPRQ</sequence>
<evidence type="ECO:0000313" key="1">
    <source>
        <dbReference type="Ensembl" id="ENSACUP00000004115.1"/>
    </source>
</evidence>
<reference evidence="1" key="2">
    <citation type="submission" date="2025-09" db="UniProtKB">
        <authorList>
            <consortium name="Ensembl"/>
        </authorList>
    </citation>
    <scope>IDENTIFICATION</scope>
</reference>
<reference evidence="1" key="1">
    <citation type="submission" date="2025-08" db="UniProtKB">
        <authorList>
            <consortium name="Ensembl"/>
        </authorList>
    </citation>
    <scope>IDENTIFICATION</scope>
</reference>
<evidence type="ECO:0000313" key="2">
    <source>
        <dbReference type="Proteomes" id="UP000472269"/>
    </source>
</evidence>
<dbReference type="Ensembl" id="ENSACUT00000004387.1">
    <property type="protein sequence ID" value="ENSACUP00000004115.1"/>
    <property type="gene ID" value="ENSACUG00000002813.1"/>
</dbReference>
<name>A0A663LWM2_ATHCN</name>
<keyword evidence="2" id="KW-1185">Reference proteome</keyword>